<organism evidence="1">
    <name type="scientific">candidate division WOR-3 bacterium</name>
    <dbReference type="NCBI Taxonomy" id="2052148"/>
    <lineage>
        <taxon>Bacteria</taxon>
        <taxon>Bacteria division WOR-3</taxon>
    </lineage>
</organism>
<dbReference type="EMBL" id="DTHG01000037">
    <property type="protein sequence ID" value="HGW91492.1"/>
    <property type="molecule type" value="Genomic_DNA"/>
</dbReference>
<protein>
    <submittedName>
        <fullName evidence="1">Uncharacterized protein</fullName>
    </submittedName>
</protein>
<accession>A0A7C4UCB3</accession>
<reference evidence="1" key="1">
    <citation type="journal article" date="2020" name="mSystems">
        <title>Genome- and Community-Level Interaction Insights into Carbon Utilization and Element Cycling Functions of Hydrothermarchaeota in Hydrothermal Sediment.</title>
        <authorList>
            <person name="Zhou Z."/>
            <person name="Liu Y."/>
            <person name="Xu W."/>
            <person name="Pan J."/>
            <person name="Luo Z.H."/>
            <person name="Li M."/>
        </authorList>
    </citation>
    <scope>NUCLEOTIDE SEQUENCE [LARGE SCALE GENOMIC DNA]</scope>
    <source>
        <strain evidence="1">SpSt-780</strain>
    </source>
</reference>
<dbReference type="SUPFAM" id="SSF69322">
    <property type="entry name" value="Tricorn protease domain 2"/>
    <property type="match status" value="1"/>
</dbReference>
<name>A0A7C4UCB3_UNCW3</name>
<dbReference type="AlphaFoldDB" id="A0A7C4UCB3"/>
<proteinExistence type="predicted"/>
<evidence type="ECO:0000313" key="1">
    <source>
        <dbReference type="EMBL" id="HGW91492.1"/>
    </source>
</evidence>
<comment type="caution">
    <text evidence="1">The sequence shown here is derived from an EMBL/GenBank/DDBJ whole genome shotgun (WGS) entry which is preliminary data.</text>
</comment>
<sequence length="230" mass="26909">MKRFLLVFVLFVVVGIFAKPAKVFIVNLFNESVDVRLGESDNPVVHKYNLKPYSSTKLARTEKYGDYILYFKLSDSLNWYRWADEDGNVLYCSVKKDKNYCILIGNDGGINYYSLSEDNEKGPKIAFLNGSDKRVKRMEISKKWKDNVQAYCVDFDPNDLSNLVSFKKGNYSMFWQFPSQVKEDDYYYYPNEERTGPEVFKFVDGEYDLFLIYSIGDSEYGILYEITPQD</sequence>
<gene>
    <name evidence="1" type="ORF">ENV67_02995</name>
</gene>